<organism evidence="2 3">
    <name type="scientific">Streptomyces brasiliensis</name>
    <dbReference type="NCBI Taxonomy" id="1954"/>
    <lineage>
        <taxon>Bacteria</taxon>
        <taxon>Bacillati</taxon>
        <taxon>Actinomycetota</taxon>
        <taxon>Actinomycetes</taxon>
        <taxon>Kitasatosporales</taxon>
        <taxon>Streptomycetaceae</taxon>
        <taxon>Streptomyces</taxon>
    </lineage>
</organism>
<dbReference type="EMBL" id="BMQA01000043">
    <property type="protein sequence ID" value="GGJ52843.1"/>
    <property type="molecule type" value="Genomic_DNA"/>
</dbReference>
<feature type="transmembrane region" description="Helical" evidence="1">
    <location>
        <begin position="22"/>
        <end position="43"/>
    </location>
</feature>
<dbReference type="PROSITE" id="PS51257">
    <property type="entry name" value="PROKAR_LIPOPROTEIN"/>
    <property type="match status" value="1"/>
</dbReference>
<comment type="caution">
    <text evidence="2">The sequence shown here is derived from an EMBL/GenBank/DDBJ whole genome shotgun (WGS) entry which is preliminary data.</text>
</comment>
<reference evidence="2" key="2">
    <citation type="submission" date="2020-09" db="EMBL/GenBank/DDBJ databases">
        <authorList>
            <person name="Sun Q."/>
            <person name="Ohkuma M."/>
        </authorList>
    </citation>
    <scope>NUCLEOTIDE SEQUENCE</scope>
    <source>
        <strain evidence="2">JCM 3086</strain>
    </source>
</reference>
<dbReference type="InterPro" id="IPR004711">
    <property type="entry name" value="Benzoate_Transporter"/>
</dbReference>
<dbReference type="Proteomes" id="UP000657574">
    <property type="component" value="Unassembled WGS sequence"/>
</dbReference>
<accession>A0A917P1M8</accession>
<feature type="transmembrane region" description="Helical" evidence="1">
    <location>
        <begin position="49"/>
        <end position="74"/>
    </location>
</feature>
<protein>
    <submittedName>
        <fullName evidence="2">Benzoate transporter</fullName>
    </submittedName>
</protein>
<keyword evidence="1" id="KW-0472">Membrane</keyword>
<sequence>MTTRLQPAAVAARPRAFGRLELANGFVGFLFSCTGPVAVILAVGQSAGLSAVVVASWVSAVFCLNGVLTIVASLWSRQPLVYFWTIPGTVVVGQAMSAGTTWPEVVGGFCMAAVLLVLLGLSGQVDRVMRLLPMPIVMAMVAGVFLSFGTDLVRAVDTDLAVAGPMVIAFIVVSAVPRLARWLPAVLVALAVGAVAVLLGDHTGVGLSGRWLVHPVWTTPRFTGSAFVELTIPLLVTVLLVQNGQGMAVLRGVGHEPRMNQVTAVCGVTSLLSAPFGGASTCLAGPTNALVTASGEPRRHYAAAIWCGVLAIGFGLLAPGMVRVITTMPAAYVAALGGLAMLKPLQGAFQAAFVGSYATGALVTFLVTVSDITVWHIGAAFWGLLVGAAVSLVLEREWRVRGQAKVAD</sequence>
<dbReference type="RefSeq" id="WP_189315780.1">
    <property type="nucleotide sequence ID" value="NZ_BMQA01000043.1"/>
</dbReference>
<feature type="transmembrane region" description="Helical" evidence="1">
    <location>
        <begin position="183"/>
        <end position="202"/>
    </location>
</feature>
<feature type="transmembrane region" description="Helical" evidence="1">
    <location>
        <begin position="105"/>
        <end position="121"/>
    </location>
</feature>
<evidence type="ECO:0000256" key="1">
    <source>
        <dbReference type="SAM" id="Phobius"/>
    </source>
</evidence>
<dbReference type="GO" id="GO:0005886">
    <property type="term" value="C:plasma membrane"/>
    <property type="evidence" value="ECO:0007669"/>
    <property type="project" value="TreeGrafter"/>
</dbReference>
<name>A0A917P1M8_9ACTN</name>
<feature type="transmembrane region" description="Helical" evidence="1">
    <location>
        <begin position="349"/>
        <end position="368"/>
    </location>
</feature>
<feature type="transmembrane region" description="Helical" evidence="1">
    <location>
        <begin position="160"/>
        <end position="176"/>
    </location>
</feature>
<dbReference type="GO" id="GO:0042925">
    <property type="term" value="F:benzoate transmembrane transporter activity"/>
    <property type="evidence" value="ECO:0007669"/>
    <property type="project" value="InterPro"/>
</dbReference>
<dbReference type="AlphaFoldDB" id="A0A917P1M8"/>
<dbReference type="PANTHER" id="PTHR30199:SF0">
    <property type="entry name" value="INNER MEMBRANE PROTEIN YDCO"/>
    <property type="match status" value="1"/>
</dbReference>
<gene>
    <name evidence="2" type="ORF">GCM10010121_074570</name>
</gene>
<dbReference type="Pfam" id="PF03594">
    <property type="entry name" value="BenE"/>
    <property type="match status" value="1"/>
</dbReference>
<evidence type="ECO:0000313" key="3">
    <source>
        <dbReference type="Proteomes" id="UP000657574"/>
    </source>
</evidence>
<keyword evidence="3" id="KW-1185">Reference proteome</keyword>
<feature type="transmembrane region" description="Helical" evidence="1">
    <location>
        <begin position="301"/>
        <end position="318"/>
    </location>
</feature>
<dbReference type="PANTHER" id="PTHR30199">
    <property type="entry name" value="MFS FAMILY TRANSPORTER, PREDICTED SUBSTRATE BENZOATE"/>
    <property type="match status" value="1"/>
</dbReference>
<feature type="transmembrane region" description="Helical" evidence="1">
    <location>
        <begin position="222"/>
        <end position="241"/>
    </location>
</feature>
<feature type="transmembrane region" description="Helical" evidence="1">
    <location>
        <begin position="81"/>
        <end position="99"/>
    </location>
</feature>
<feature type="transmembrane region" description="Helical" evidence="1">
    <location>
        <begin position="128"/>
        <end position="148"/>
    </location>
</feature>
<reference evidence="2" key="1">
    <citation type="journal article" date="2014" name="Int. J. Syst. Evol. Microbiol.">
        <title>Complete genome sequence of Corynebacterium casei LMG S-19264T (=DSM 44701T), isolated from a smear-ripened cheese.</title>
        <authorList>
            <consortium name="US DOE Joint Genome Institute (JGI-PGF)"/>
            <person name="Walter F."/>
            <person name="Albersmeier A."/>
            <person name="Kalinowski J."/>
            <person name="Ruckert C."/>
        </authorList>
    </citation>
    <scope>NUCLEOTIDE SEQUENCE</scope>
    <source>
        <strain evidence="2">JCM 3086</strain>
    </source>
</reference>
<keyword evidence="1" id="KW-1133">Transmembrane helix</keyword>
<evidence type="ECO:0000313" key="2">
    <source>
        <dbReference type="EMBL" id="GGJ52843.1"/>
    </source>
</evidence>
<proteinExistence type="predicted"/>
<keyword evidence="1" id="KW-0812">Transmembrane</keyword>
<feature type="transmembrane region" description="Helical" evidence="1">
    <location>
        <begin position="374"/>
        <end position="394"/>
    </location>
</feature>